<reference evidence="1 2" key="1">
    <citation type="submission" date="2016-05" db="EMBL/GenBank/DDBJ databases">
        <authorList>
            <person name="Lavstsen T."/>
            <person name="Jespersen J.S."/>
        </authorList>
    </citation>
    <scope>NUCLEOTIDE SEQUENCE [LARGE SCALE GENOMIC DNA]</scope>
    <source>
        <strain evidence="1 2">KCJ1736</strain>
    </source>
</reference>
<sequence>MRWAVRFTSHEGLRVKLVEDTINHTLRRFPVQDDELGIDVELFATMRRVFLREFSIPSTRTDNLPARPEAGVMKNGQ</sequence>
<proteinExistence type="predicted"/>
<dbReference type="EMBL" id="LXPS01000036">
    <property type="protein sequence ID" value="OAE40449.1"/>
    <property type="molecule type" value="Genomic_DNA"/>
</dbReference>
<organism evidence="1 2">
    <name type="scientific">Agrobacterium tumefaciens</name>
    <dbReference type="NCBI Taxonomy" id="358"/>
    <lineage>
        <taxon>Bacteria</taxon>
        <taxon>Pseudomonadati</taxon>
        <taxon>Pseudomonadota</taxon>
        <taxon>Alphaproteobacteria</taxon>
        <taxon>Hyphomicrobiales</taxon>
        <taxon>Rhizobiaceae</taxon>
        <taxon>Rhizobium/Agrobacterium group</taxon>
        <taxon>Agrobacterium</taxon>
        <taxon>Agrobacterium tumefaciens complex</taxon>
    </lineage>
</organism>
<protein>
    <submittedName>
        <fullName evidence="1">Uncharacterized protein</fullName>
    </submittedName>
</protein>
<dbReference type="Proteomes" id="UP000077098">
    <property type="component" value="Unassembled WGS sequence"/>
</dbReference>
<name>A0A176X3G8_AGRTU</name>
<evidence type="ECO:0000313" key="2">
    <source>
        <dbReference type="Proteomes" id="UP000077098"/>
    </source>
</evidence>
<dbReference type="RefSeq" id="WP_063950201.1">
    <property type="nucleotide sequence ID" value="NZ_LXPS01000036.1"/>
</dbReference>
<dbReference type="AlphaFoldDB" id="A0A176X3G8"/>
<gene>
    <name evidence="1" type="ORF">A7J57_09175</name>
</gene>
<evidence type="ECO:0000313" key="1">
    <source>
        <dbReference type="EMBL" id="OAE40449.1"/>
    </source>
</evidence>
<comment type="caution">
    <text evidence="1">The sequence shown here is derived from an EMBL/GenBank/DDBJ whole genome shotgun (WGS) entry which is preliminary data.</text>
</comment>
<accession>A0A176X3G8</accession>